<dbReference type="AlphaFoldDB" id="A0A4Z2H818"/>
<feature type="region of interest" description="Disordered" evidence="1">
    <location>
        <begin position="1"/>
        <end position="38"/>
    </location>
</feature>
<feature type="compositionally biased region" description="Basic and acidic residues" evidence="1">
    <location>
        <begin position="22"/>
        <end position="37"/>
    </location>
</feature>
<sequence>MKNGVNAHMKGPEGEVLITSDNRSEGKRSGPDGRLLADPRLLFPPNVLRFAEQLHPIPSIRLPRSSCYARRSQTVY</sequence>
<evidence type="ECO:0000256" key="1">
    <source>
        <dbReference type="SAM" id="MobiDB-lite"/>
    </source>
</evidence>
<accession>A0A4Z2H818</accession>
<keyword evidence="3" id="KW-1185">Reference proteome</keyword>
<gene>
    <name evidence="2" type="ORF">EYF80_027794</name>
</gene>
<comment type="caution">
    <text evidence="2">The sequence shown here is derived from an EMBL/GenBank/DDBJ whole genome shotgun (WGS) entry which is preliminary data.</text>
</comment>
<proteinExistence type="predicted"/>
<organism evidence="2 3">
    <name type="scientific">Liparis tanakae</name>
    <name type="common">Tanaka's snailfish</name>
    <dbReference type="NCBI Taxonomy" id="230148"/>
    <lineage>
        <taxon>Eukaryota</taxon>
        <taxon>Metazoa</taxon>
        <taxon>Chordata</taxon>
        <taxon>Craniata</taxon>
        <taxon>Vertebrata</taxon>
        <taxon>Euteleostomi</taxon>
        <taxon>Actinopterygii</taxon>
        <taxon>Neopterygii</taxon>
        <taxon>Teleostei</taxon>
        <taxon>Neoteleostei</taxon>
        <taxon>Acanthomorphata</taxon>
        <taxon>Eupercaria</taxon>
        <taxon>Perciformes</taxon>
        <taxon>Cottioidei</taxon>
        <taxon>Cottales</taxon>
        <taxon>Liparidae</taxon>
        <taxon>Liparis</taxon>
    </lineage>
</organism>
<dbReference type="EMBL" id="SRLO01000304">
    <property type="protein sequence ID" value="TNN61959.1"/>
    <property type="molecule type" value="Genomic_DNA"/>
</dbReference>
<dbReference type="Proteomes" id="UP000314294">
    <property type="component" value="Unassembled WGS sequence"/>
</dbReference>
<protein>
    <submittedName>
        <fullName evidence="2">Uncharacterized protein</fullName>
    </submittedName>
</protein>
<evidence type="ECO:0000313" key="2">
    <source>
        <dbReference type="EMBL" id="TNN61959.1"/>
    </source>
</evidence>
<name>A0A4Z2H818_9TELE</name>
<evidence type="ECO:0000313" key="3">
    <source>
        <dbReference type="Proteomes" id="UP000314294"/>
    </source>
</evidence>
<reference evidence="2 3" key="1">
    <citation type="submission" date="2019-03" db="EMBL/GenBank/DDBJ databases">
        <title>First draft genome of Liparis tanakae, snailfish: a comprehensive survey of snailfish specific genes.</title>
        <authorList>
            <person name="Kim W."/>
            <person name="Song I."/>
            <person name="Jeong J.-H."/>
            <person name="Kim D."/>
            <person name="Kim S."/>
            <person name="Ryu S."/>
            <person name="Song J.Y."/>
            <person name="Lee S.K."/>
        </authorList>
    </citation>
    <scope>NUCLEOTIDE SEQUENCE [LARGE SCALE GENOMIC DNA]</scope>
    <source>
        <tissue evidence="2">Muscle</tissue>
    </source>
</reference>